<organism evidence="2 3">
    <name type="scientific">Clitoria ternatea</name>
    <name type="common">Butterfly pea</name>
    <dbReference type="NCBI Taxonomy" id="43366"/>
    <lineage>
        <taxon>Eukaryota</taxon>
        <taxon>Viridiplantae</taxon>
        <taxon>Streptophyta</taxon>
        <taxon>Embryophyta</taxon>
        <taxon>Tracheophyta</taxon>
        <taxon>Spermatophyta</taxon>
        <taxon>Magnoliopsida</taxon>
        <taxon>eudicotyledons</taxon>
        <taxon>Gunneridae</taxon>
        <taxon>Pentapetalae</taxon>
        <taxon>rosids</taxon>
        <taxon>fabids</taxon>
        <taxon>Fabales</taxon>
        <taxon>Fabaceae</taxon>
        <taxon>Papilionoideae</taxon>
        <taxon>50 kb inversion clade</taxon>
        <taxon>NPAAA clade</taxon>
        <taxon>indigoferoid/millettioid clade</taxon>
        <taxon>Phaseoleae</taxon>
        <taxon>Clitoria</taxon>
    </lineage>
</organism>
<proteinExistence type="predicted"/>
<evidence type="ECO:0000313" key="2">
    <source>
        <dbReference type="EMBL" id="KAK7278743.1"/>
    </source>
</evidence>
<dbReference type="Proteomes" id="UP001359559">
    <property type="component" value="Unassembled WGS sequence"/>
</dbReference>
<feature type="compositionally biased region" description="Basic and acidic residues" evidence="1">
    <location>
        <begin position="126"/>
        <end position="135"/>
    </location>
</feature>
<evidence type="ECO:0000256" key="1">
    <source>
        <dbReference type="SAM" id="MobiDB-lite"/>
    </source>
</evidence>
<protein>
    <submittedName>
        <fullName evidence="2">Uncharacterized protein</fullName>
    </submittedName>
</protein>
<sequence>MWTLPVEEQDLKRCLYFTIHCDSSKLEMVAAMEPDDVSMGDNKKDADGFVTMLFVDDNIDDENQYKNNVNKHLNESYGSCIHNSEPVHNVDEKAVEEKDLTNQVEEFEAKSDVSEESVAETDEIDDASKEEKESTLESSVMDVEVKTQGEESDHEELENSGAGVQSEEFGPEELESLGAKVQSEEFGPEDLESLGAKVQSEEFVPKERVAGEDTVGC</sequence>
<reference evidence="2 3" key="1">
    <citation type="submission" date="2024-01" db="EMBL/GenBank/DDBJ databases">
        <title>The genomes of 5 underutilized Papilionoideae crops provide insights into root nodulation and disease resistance.</title>
        <authorList>
            <person name="Yuan L."/>
        </authorList>
    </citation>
    <scope>NUCLEOTIDE SEQUENCE [LARGE SCALE GENOMIC DNA]</scope>
    <source>
        <strain evidence="2">LY-2023</strain>
        <tissue evidence="2">Leaf</tissue>
    </source>
</reference>
<evidence type="ECO:0000313" key="3">
    <source>
        <dbReference type="Proteomes" id="UP001359559"/>
    </source>
</evidence>
<gene>
    <name evidence="2" type="ORF">RJT34_23779</name>
</gene>
<feature type="compositionally biased region" description="Acidic residues" evidence="1">
    <location>
        <begin position="114"/>
        <end position="125"/>
    </location>
</feature>
<accession>A0AAN9FTB6</accession>
<dbReference type="AlphaFoldDB" id="A0AAN9FTB6"/>
<name>A0AAN9FTB6_CLITE</name>
<dbReference type="EMBL" id="JAYKXN010000006">
    <property type="protein sequence ID" value="KAK7278743.1"/>
    <property type="molecule type" value="Genomic_DNA"/>
</dbReference>
<comment type="caution">
    <text evidence="2">The sequence shown here is derived from an EMBL/GenBank/DDBJ whole genome shotgun (WGS) entry which is preliminary data.</text>
</comment>
<feature type="region of interest" description="Disordered" evidence="1">
    <location>
        <begin position="106"/>
        <end position="199"/>
    </location>
</feature>
<keyword evidence="3" id="KW-1185">Reference proteome</keyword>